<dbReference type="EMBL" id="BARW01027155">
    <property type="protein sequence ID" value="GAJ13308.1"/>
    <property type="molecule type" value="Genomic_DNA"/>
</dbReference>
<reference evidence="2" key="1">
    <citation type="journal article" date="2014" name="Front. Microbiol.">
        <title>High frequency of phylogenetically diverse reductive dehalogenase-homologous genes in deep subseafloor sedimentary metagenomes.</title>
        <authorList>
            <person name="Kawai M."/>
            <person name="Futagami T."/>
            <person name="Toyoda A."/>
            <person name="Takaki Y."/>
            <person name="Nishi S."/>
            <person name="Hori S."/>
            <person name="Arai W."/>
            <person name="Tsubouchi T."/>
            <person name="Morono Y."/>
            <person name="Uchiyama I."/>
            <person name="Ito T."/>
            <person name="Fujiyama A."/>
            <person name="Inagaki F."/>
            <person name="Takami H."/>
        </authorList>
    </citation>
    <scope>NUCLEOTIDE SEQUENCE</scope>
    <source>
        <strain evidence="2">Expedition CK06-06</strain>
    </source>
</reference>
<organism evidence="2">
    <name type="scientific">marine sediment metagenome</name>
    <dbReference type="NCBI Taxonomy" id="412755"/>
    <lineage>
        <taxon>unclassified sequences</taxon>
        <taxon>metagenomes</taxon>
        <taxon>ecological metagenomes</taxon>
    </lineage>
</organism>
<evidence type="ECO:0000313" key="2">
    <source>
        <dbReference type="EMBL" id="GAJ13308.1"/>
    </source>
</evidence>
<accession>X1U6X1</accession>
<protein>
    <submittedName>
        <fullName evidence="2">Uncharacterized protein</fullName>
    </submittedName>
</protein>
<gene>
    <name evidence="2" type="ORF">S12H4_44124</name>
</gene>
<feature type="compositionally biased region" description="Basic and acidic residues" evidence="1">
    <location>
        <begin position="42"/>
        <end position="51"/>
    </location>
</feature>
<feature type="region of interest" description="Disordered" evidence="1">
    <location>
        <begin position="14"/>
        <end position="51"/>
    </location>
</feature>
<sequence>MFCLHLYVLARSVTSQSPEQSEGDEAISRKEWNYGKRLPRSAHNDTKNPNF</sequence>
<dbReference type="AlphaFoldDB" id="X1U6X1"/>
<evidence type="ECO:0000256" key="1">
    <source>
        <dbReference type="SAM" id="MobiDB-lite"/>
    </source>
</evidence>
<comment type="caution">
    <text evidence="2">The sequence shown here is derived from an EMBL/GenBank/DDBJ whole genome shotgun (WGS) entry which is preliminary data.</text>
</comment>
<proteinExistence type="predicted"/>
<name>X1U6X1_9ZZZZ</name>